<dbReference type="GO" id="GO:0006629">
    <property type="term" value="P:lipid metabolic process"/>
    <property type="evidence" value="ECO:0007669"/>
    <property type="project" value="InterPro"/>
</dbReference>
<evidence type="ECO:0000313" key="2">
    <source>
        <dbReference type="Proteomes" id="UP000500938"/>
    </source>
</evidence>
<dbReference type="InterPro" id="IPR017946">
    <property type="entry name" value="PLC-like_Pdiesterase_TIM-brl"/>
</dbReference>
<accession>A0A6M4IU69</accession>
<sequence>MTAYGVRAHATPQATAHFGPGARVLLDAHNAYPERGRWSTRIDDALAIGLPIAIEQDLHWRVTGGSAPQTVVAHDDDALEGAPSFDAHFFARIRPIMERALAEDRRDTWPLITLNLDFKDNTPAHLDAVWALLGTYEAWLTTATRTATPAHPEALVPGPLLVLTGSDTAQRRRFHDDVPVGAKLRAFGAMAPVPVRGATKALRAQRAMRMTSAQHIDAHADNFARWVNFPWSVIEAGGQKTAGAWVPADSARLHAFVQRAHAQGFWIRFYTLDGFSPTEDRGFTASYNFGSRAAAAARWRAAITSGVDFVATDQYAAFTDLRR</sequence>
<dbReference type="KEGG" id="ggr:HKW67_18175"/>
<dbReference type="AlphaFoldDB" id="A0A6M4IU69"/>
<evidence type="ECO:0000313" key="1">
    <source>
        <dbReference type="EMBL" id="QJR38303.1"/>
    </source>
</evidence>
<dbReference type="Proteomes" id="UP000500938">
    <property type="component" value="Chromosome"/>
</dbReference>
<name>A0A6M4IU69_9BACT</name>
<protein>
    <submittedName>
        <fullName evidence="1">Uncharacterized protein</fullName>
    </submittedName>
</protein>
<proteinExistence type="predicted"/>
<gene>
    <name evidence="1" type="ORF">HKW67_18175</name>
</gene>
<keyword evidence="2" id="KW-1185">Reference proteome</keyword>
<dbReference type="GO" id="GO:0008081">
    <property type="term" value="F:phosphoric diester hydrolase activity"/>
    <property type="evidence" value="ECO:0007669"/>
    <property type="project" value="InterPro"/>
</dbReference>
<dbReference type="EMBL" id="CP053085">
    <property type="protein sequence ID" value="QJR38303.1"/>
    <property type="molecule type" value="Genomic_DNA"/>
</dbReference>
<organism evidence="1 2">
    <name type="scientific">Gemmatimonas groenlandica</name>
    <dbReference type="NCBI Taxonomy" id="2732249"/>
    <lineage>
        <taxon>Bacteria</taxon>
        <taxon>Pseudomonadati</taxon>
        <taxon>Gemmatimonadota</taxon>
        <taxon>Gemmatimonadia</taxon>
        <taxon>Gemmatimonadales</taxon>
        <taxon>Gemmatimonadaceae</taxon>
        <taxon>Gemmatimonas</taxon>
    </lineage>
</organism>
<reference evidence="1 2" key="1">
    <citation type="submission" date="2020-05" db="EMBL/GenBank/DDBJ databases">
        <title>Complete genome sequence of Gemmatimonas greenlandica TET16.</title>
        <authorList>
            <person name="Zeng Y."/>
        </authorList>
    </citation>
    <scope>NUCLEOTIDE SEQUENCE [LARGE SCALE GENOMIC DNA]</scope>
    <source>
        <strain evidence="1 2">TET16</strain>
    </source>
</reference>
<dbReference type="SUPFAM" id="SSF51695">
    <property type="entry name" value="PLC-like phosphodiesterases"/>
    <property type="match status" value="1"/>
</dbReference>